<dbReference type="EMBL" id="AMCI01007002">
    <property type="protein sequence ID" value="EJW93378.1"/>
    <property type="molecule type" value="Genomic_DNA"/>
</dbReference>
<evidence type="ECO:0000256" key="3">
    <source>
        <dbReference type="ARBA" id="ARBA00023125"/>
    </source>
</evidence>
<sequence>FSALRRQYPGITLRITTASTDQMLQLLDQNEVDLAFTLDRHVYHRDYIIAGEECIGTHFITAANDPLTTRGPLSMAEIVTLPCILTEHGMSYRNLLEHYLAQHSLEIDPILEIGNTDLICRLVEQSMGIAFLPDYVTEQAVASGKLARLEVTGLDIKIWKQLLYHRNKCLTPPLKTVMSIFYLV</sequence>
<dbReference type="PANTHER" id="PTHR30126:SF40">
    <property type="entry name" value="HTH-TYPE TRANSCRIPTIONAL REGULATOR GLTR"/>
    <property type="match status" value="1"/>
</dbReference>
<dbReference type="AlphaFoldDB" id="J9FG11"/>
<evidence type="ECO:0000259" key="5">
    <source>
        <dbReference type="Pfam" id="PF03466"/>
    </source>
</evidence>
<keyword evidence="3" id="KW-0238">DNA-binding</keyword>
<gene>
    <name evidence="6" type="ORF">EVA_18515</name>
</gene>
<dbReference type="PANTHER" id="PTHR30126">
    <property type="entry name" value="HTH-TYPE TRANSCRIPTIONAL REGULATOR"/>
    <property type="match status" value="1"/>
</dbReference>
<dbReference type="CDD" id="cd05466">
    <property type="entry name" value="PBP2_LTTR_substrate"/>
    <property type="match status" value="1"/>
</dbReference>
<dbReference type="InterPro" id="IPR005119">
    <property type="entry name" value="LysR_subst-bd"/>
</dbReference>
<accession>J9FG11</accession>
<feature type="non-terminal residue" evidence="6">
    <location>
        <position position="1"/>
    </location>
</feature>
<dbReference type="Pfam" id="PF03466">
    <property type="entry name" value="LysR_substrate"/>
    <property type="match status" value="1"/>
</dbReference>
<keyword evidence="4" id="KW-0804">Transcription</keyword>
<evidence type="ECO:0000313" key="6">
    <source>
        <dbReference type="EMBL" id="EJW93378.1"/>
    </source>
</evidence>
<feature type="domain" description="LysR substrate-binding" evidence="5">
    <location>
        <begin position="2"/>
        <end position="178"/>
    </location>
</feature>
<evidence type="ECO:0000256" key="4">
    <source>
        <dbReference type="ARBA" id="ARBA00023163"/>
    </source>
</evidence>
<dbReference type="Gene3D" id="3.40.190.290">
    <property type="match status" value="1"/>
</dbReference>
<dbReference type="SUPFAM" id="SSF53850">
    <property type="entry name" value="Periplasmic binding protein-like II"/>
    <property type="match status" value="1"/>
</dbReference>
<dbReference type="GO" id="GO:0006355">
    <property type="term" value="P:regulation of DNA-templated transcription"/>
    <property type="evidence" value="ECO:0007669"/>
    <property type="project" value="TreeGrafter"/>
</dbReference>
<reference evidence="6" key="1">
    <citation type="journal article" date="2012" name="PLoS ONE">
        <title>Gene sets for utilization of primary and secondary nutrition supplies in the distal gut of endangered iberian lynx.</title>
        <authorList>
            <person name="Alcaide M."/>
            <person name="Messina E."/>
            <person name="Richter M."/>
            <person name="Bargiela R."/>
            <person name="Peplies J."/>
            <person name="Huws S.A."/>
            <person name="Newbold C.J."/>
            <person name="Golyshin P.N."/>
            <person name="Simon M.A."/>
            <person name="Lopez G."/>
            <person name="Yakimov M.M."/>
            <person name="Ferrer M."/>
        </authorList>
    </citation>
    <scope>NUCLEOTIDE SEQUENCE</scope>
</reference>
<evidence type="ECO:0000256" key="1">
    <source>
        <dbReference type="ARBA" id="ARBA00009437"/>
    </source>
</evidence>
<organism evidence="6">
    <name type="scientific">gut metagenome</name>
    <dbReference type="NCBI Taxonomy" id="749906"/>
    <lineage>
        <taxon>unclassified sequences</taxon>
        <taxon>metagenomes</taxon>
        <taxon>organismal metagenomes</taxon>
    </lineage>
</organism>
<proteinExistence type="inferred from homology"/>
<comment type="similarity">
    <text evidence="1">Belongs to the LysR transcriptional regulatory family.</text>
</comment>
<protein>
    <submittedName>
        <fullName evidence="6">Transcriptional regulator, LysR family</fullName>
    </submittedName>
</protein>
<evidence type="ECO:0000256" key="2">
    <source>
        <dbReference type="ARBA" id="ARBA00023015"/>
    </source>
</evidence>
<name>J9FG11_9ZZZZ</name>
<dbReference type="GO" id="GO:0000976">
    <property type="term" value="F:transcription cis-regulatory region binding"/>
    <property type="evidence" value="ECO:0007669"/>
    <property type="project" value="TreeGrafter"/>
</dbReference>
<keyword evidence="2" id="KW-0805">Transcription regulation</keyword>
<comment type="caution">
    <text evidence="6">The sequence shown here is derived from an EMBL/GenBank/DDBJ whole genome shotgun (WGS) entry which is preliminary data.</text>
</comment>